<dbReference type="InterPro" id="IPR006104">
    <property type="entry name" value="Glyco_hydro_2_N"/>
</dbReference>
<name>A0A1I2A3U2_9BACT</name>
<dbReference type="InterPro" id="IPR023232">
    <property type="entry name" value="Glyco_hydro_2_AS"/>
</dbReference>
<feature type="domain" description="Beta galactosidase small chain/" evidence="11">
    <location>
        <begin position="768"/>
        <end position="1042"/>
    </location>
</feature>
<dbReference type="InterPro" id="IPR006101">
    <property type="entry name" value="Glyco_hydro_2"/>
</dbReference>
<dbReference type="InParanoid" id="A0A1I2A3U2"/>
<dbReference type="OrthoDB" id="9801077at2"/>
<dbReference type="InterPro" id="IPR006102">
    <property type="entry name" value="Ig-like_GH2"/>
</dbReference>
<dbReference type="InterPro" id="IPR008979">
    <property type="entry name" value="Galactose-bd-like_sf"/>
</dbReference>
<keyword evidence="7" id="KW-0106">Calcium</keyword>
<dbReference type="Pfam" id="PF02929">
    <property type="entry name" value="Bgal_small_N"/>
    <property type="match status" value="1"/>
</dbReference>
<dbReference type="Gene3D" id="2.60.40.10">
    <property type="entry name" value="Immunoglobulins"/>
    <property type="match status" value="2"/>
</dbReference>
<dbReference type="InterPro" id="IPR050347">
    <property type="entry name" value="Bact_Beta-galactosidase"/>
</dbReference>
<dbReference type="SUPFAM" id="SSF74650">
    <property type="entry name" value="Galactose mutarotase-like"/>
    <property type="match status" value="1"/>
</dbReference>
<dbReference type="STRING" id="385682.SAMN05444380_110108"/>
<dbReference type="FunCoup" id="A0A1I2A3U2">
    <property type="interactions" value="211"/>
</dbReference>
<dbReference type="InterPro" id="IPR011013">
    <property type="entry name" value="Gal_mutarotase_sf_dom"/>
</dbReference>
<dbReference type="SUPFAM" id="SSF49785">
    <property type="entry name" value="Galactose-binding domain-like"/>
    <property type="match status" value="1"/>
</dbReference>
<dbReference type="GO" id="GO:0009341">
    <property type="term" value="C:beta-galactosidase complex"/>
    <property type="evidence" value="ECO:0007669"/>
    <property type="project" value="InterPro"/>
</dbReference>
<protein>
    <recommendedName>
        <fullName evidence="5 10">Beta-galactosidase</fullName>
        <ecNumber evidence="5 10">3.2.1.23</ecNumber>
    </recommendedName>
    <alternativeName>
        <fullName evidence="9 10">Lactase</fullName>
    </alternativeName>
</protein>
<gene>
    <name evidence="12" type="ORF">SAMN05444380_110108</name>
</gene>
<comment type="cofactor">
    <cofactor evidence="2">
        <name>Ca(2+)</name>
        <dbReference type="ChEBI" id="CHEBI:29108"/>
    </cofactor>
</comment>
<evidence type="ECO:0000256" key="9">
    <source>
        <dbReference type="ARBA" id="ARBA00032230"/>
    </source>
</evidence>
<evidence type="ECO:0000256" key="2">
    <source>
        <dbReference type="ARBA" id="ARBA00001913"/>
    </source>
</evidence>
<evidence type="ECO:0000256" key="3">
    <source>
        <dbReference type="ARBA" id="ARBA00007401"/>
    </source>
</evidence>
<proteinExistence type="inferred from homology"/>
<keyword evidence="8 10" id="KW-0326">Glycosidase</keyword>
<dbReference type="InterPro" id="IPR036156">
    <property type="entry name" value="Beta-gal/glucu_dom_sf"/>
</dbReference>
<dbReference type="PROSITE" id="PS00608">
    <property type="entry name" value="GLYCOSYL_HYDROL_F2_2"/>
    <property type="match status" value="1"/>
</dbReference>
<comment type="catalytic activity">
    <reaction evidence="1 10">
        <text>Hydrolysis of terminal non-reducing beta-D-galactose residues in beta-D-galactosides.</text>
        <dbReference type="EC" id="3.2.1.23"/>
    </reaction>
</comment>
<dbReference type="SMART" id="SM01038">
    <property type="entry name" value="Bgal_small_N"/>
    <property type="match status" value="1"/>
</dbReference>
<reference evidence="12 13" key="1">
    <citation type="submission" date="2016-10" db="EMBL/GenBank/DDBJ databases">
        <authorList>
            <person name="de Groot N.N."/>
        </authorList>
    </citation>
    <scope>NUCLEOTIDE SEQUENCE [LARGE SCALE GENOMIC DNA]</scope>
    <source>
        <strain evidence="12 13">DSM 19012</strain>
    </source>
</reference>
<organism evidence="12 13">
    <name type="scientific">Thermophagus xiamenensis</name>
    <dbReference type="NCBI Taxonomy" id="385682"/>
    <lineage>
        <taxon>Bacteria</taxon>
        <taxon>Pseudomonadati</taxon>
        <taxon>Bacteroidota</taxon>
        <taxon>Bacteroidia</taxon>
        <taxon>Marinilabiliales</taxon>
        <taxon>Marinilabiliaceae</taxon>
        <taxon>Thermophagus</taxon>
    </lineage>
</organism>
<dbReference type="Gene3D" id="2.60.120.260">
    <property type="entry name" value="Galactose-binding domain-like"/>
    <property type="match status" value="1"/>
</dbReference>
<comment type="subunit">
    <text evidence="4">Monomer.</text>
</comment>
<dbReference type="PROSITE" id="PS00719">
    <property type="entry name" value="GLYCOSYL_HYDROL_F2_1"/>
    <property type="match status" value="1"/>
</dbReference>
<dbReference type="InterPro" id="IPR023230">
    <property type="entry name" value="Glyco_hydro_2_CS"/>
</dbReference>
<evidence type="ECO:0000313" key="13">
    <source>
        <dbReference type="Proteomes" id="UP000181976"/>
    </source>
</evidence>
<dbReference type="EMBL" id="FONA01000010">
    <property type="protein sequence ID" value="SFE38439.1"/>
    <property type="molecule type" value="Genomic_DNA"/>
</dbReference>
<dbReference type="GO" id="GO:0004565">
    <property type="term" value="F:beta-galactosidase activity"/>
    <property type="evidence" value="ECO:0007669"/>
    <property type="project" value="UniProtKB-EC"/>
</dbReference>
<dbReference type="InterPro" id="IPR032312">
    <property type="entry name" value="LacZ_4"/>
</dbReference>
<evidence type="ECO:0000256" key="6">
    <source>
        <dbReference type="ARBA" id="ARBA00022801"/>
    </source>
</evidence>
<dbReference type="PRINTS" id="PR00132">
    <property type="entry name" value="GLHYDRLASE2"/>
</dbReference>
<dbReference type="SUPFAM" id="SSF49303">
    <property type="entry name" value="beta-Galactosidase/glucuronidase domain"/>
    <property type="match status" value="2"/>
</dbReference>
<dbReference type="Proteomes" id="UP000181976">
    <property type="component" value="Unassembled WGS sequence"/>
</dbReference>
<evidence type="ECO:0000256" key="7">
    <source>
        <dbReference type="ARBA" id="ARBA00022837"/>
    </source>
</evidence>
<sequence>MNKKAILLLVINYLLIDVIFVMGQVPQEIENPEIFEINKLAPRATGMVYPSETLALENNYEKSPYFKLLNGKWRFRWSPNPLQRPMGFFQENYNVEHWDLISVPSNWELQGYGTPIYTNVRYPFPANPPHIPESINPVGSYRRNFTVPPTWKNRRVILHFEAGTSGMFVWVNGEKVGYSQVSKSPVEFDITPYVRIGENVLAVEVYRWTDGSYLEDQDFWRLSGIERDVYLYAPAKFHIADFFVKSGLDDQYKNGKLSVEVNLRNYDKRAFQGILEVGLFDQLGQKIYSASQKTRINENNSTNVIISGNIKKPKLWSAETPNLYTVVLTLKDTNGQVIEATSTKTGFRTIELNDGQLLVNGKPIVIKGVNLHEHHPLFGHYVPREMLVKDIQVMKQHNINAIRTSHYPHSTDLYDLCDQYGMYVVDEANIETHGLGAEHQGWFNKDRHPAYLPQWQAAHMDRIKRLVERDKNHPSVIIWSMGNECGNGPVFFKAYNWIKERDNTRLVQFEQAGEKKNTDIICPMYPSIHNMKSYATRKDVSRPYIMCEYSHAMGNSNGNFKEYWEIIYSSPHMQGGFIWDWVDQGLLTKDGNGREFFGYGGDLGSGHLHHDGNFCLNGLVNPDRTPHPALMEVKKVYQNIHFTSPNPESGIIVVKNGFSFITLDDYIFNWELLENGEKIDEGKFYVSAQPGESKKVKLPIKGIDPKPGMEYLLNVNAYTAKNFPLIPSGHEVAREQFQINPDAWFERAIRKNIGKDSFEVNENDHSLIIKGNDYFIRFDKRKGLLSDYSIKGKKLIVSAPQPNFWRAPTDNDFGNNMPKISNVWRLAGRNKVVKEINITKRDSAVIMDVLFFLMDVDSDFRTVYTVTTDGKIRVDVSWKAGKEGLPEMPRFGMEMVIAKEYDLFTYYGRGPWENYSDRNTSAHLGIYSSKVKDQYFPYLRPQENGNKTDVRWLTLTDNDGFGLRIEGIQPLSITALHMPIVDFDPGVEKKQRHTIDIYPREEVFLYVDLAQRGVGGDNSWGALPHNRYRLSGDNYNYSFIIVPEIE</sequence>
<evidence type="ECO:0000259" key="11">
    <source>
        <dbReference type="SMART" id="SM01038"/>
    </source>
</evidence>
<dbReference type="AlphaFoldDB" id="A0A1I2A3U2"/>
<dbReference type="GO" id="GO:0030246">
    <property type="term" value="F:carbohydrate binding"/>
    <property type="evidence" value="ECO:0007669"/>
    <property type="project" value="InterPro"/>
</dbReference>
<evidence type="ECO:0000256" key="8">
    <source>
        <dbReference type="ARBA" id="ARBA00023295"/>
    </source>
</evidence>
<keyword evidence="6 10" id="KW-0378">Hydrolase</keyword>
<dbReference type="InterPro" id="IPR013783">
    <property type="entry name" value="Ig-like_fold"/>
</dbReference>
<keyword evidence="13" id="KW-1185">Reference proteome</keyword>
<evidence type="ECO:0000313" key="12">
    <source>
        <dbReference type="EMBL" id="SFE38439.1"/>
    </source>
</evidence>
<dbReference type="Gene3D" id="3.20.20.80">
    <property type="entry name" value="Glycosidases"/>
    <property type="match status" value="1"/>
</dbReference>
<dbReference type="eggNOG" id="COG3250">
    <property type="taxonomic scope" value="Bacteria"/>
</dbReference>
<dbReference type="InterPro" id="IPR004199">
    <property type="entry name" value="B-gal_small/dom_5"/>
</dbReference>
<dbReference type="PANTHER" id="PTHR46323">
    <property type="entry name" value="BETA-GALACTOSIDASE"/>
    <property type="match status" value="1"/>
</dbReference>
<dbReference type="Gene3D" id="2.70.98.10">
    <property type="match status" value="1"/>
</dbReference>
<dbReference type="RefSeq" id="WP_010527239.1">
    <property type="nucleotide sequence ID" value="NZ_AFSL01000039.1"/>
</dbReference>
<accession>A0A1I2A3U2</accession>
<dbReference type="Pfam" id="PF00703">
    <property type="entry name" value="Glyco_hydro_2"/>
    <property type="match status" value="1"/>
</dbReference>
<comment type="similarity">
    <text evidence="3 10">Belongs to the glycosyl hydrolase 2 family.</text>
</comment>
<evidence type="ECO:0000256" key="5">
    <source>
        <dbReference type="ARBA" id="ARBA00012756"/>
    </source>
</evidence>
<dbReference type="InterPro" id="IPR006103">
    <property type="entry name" value="Glyco_hydro_2_cat"/>
</dbReference>
<evidence type="ECO:0000256" key="10">
    <source>
        <dbReference type="RuleBase" id="RU361154"/>
    </source>
</evidence>
<dbReference type="FunFam" id="3.20.20.80:FF:000121">
    <property type="entry name" value="Beta-galactosidase"/>
    <property type="match status" value="1"/>
</dbReference>
<dbReference type="InterPro" id="IPR014718">
    <property type="entry name" value="GH-type_carb-bd"/>
</dbReference>
<dbReference type="Pfam" id="PF02837">
    <property type="entry name" value="Glyco_hydro_2_N"/>
    <property type="match status" value="1"/>
</dbReference>
<dbReference type="PANTHER" id="PTHR46323:SF2">
    <property type="entry name" value="BETA-GALACTOSIDASE"/>
    <property type="match status" value="1"/>
</dbReference>
<evidence type="ECO:0000256" key="4">
    <source>
        <dbReference type="ARBA" id="ARBA00011245"/>
    </source>
</evidence>
<dbReference type="GO" id="GO:0005990">
    <property type="term" value="P:lactose catabolic process"/>
    <property type="evidence" value="ECO:0007669"/>
    <property type="project" value="TreeGrafter"/>
</dbReference>
<dbReference type="InterPro" id="IPR017853">
    <property type="entry name" value="GH"/>
</dbReference>
<dbReference type="SUPFAM" id="SSF51445">
    <property type="entry name" value="(Trans)glycosidases"/>
    <property type="match status" value="1"/>
</dbReference>
<dbReference type="Pfam" id="PF16353">
    <property type="entry name" value="LacZ_4"/>
    <property type="match status" value="1"/>
</dbReference>
<dbReference type="Pfam" id="PF02836">
    <property type="entry name" value="Glyco_hydro_2_C"/>
    <property type="match status" value="1"/>
</dbReference>
<evidence type="ECO:0000256" key="1">
    <source>
        <dbReference type="ARBA" id="ARBA00001412"/>
    </source>
</evidence>
<dbReference type="FunFam" id="2.60.40.10:FF:000680">
    <property type="entry name" value="Beta-galactosidase"/>
    <property type="match status" value="1"/>
</dbReference>
<dbReference type="EC" id="3.2.1.23" evidence="5 10"/>